<dbReference type="PROSITE" id="PS51707">
    <property type="entry name" value="CYTH"/>
    <property type="match status" value="1"/>
</dbReference>
<reference evidence="2" key="1">
    <citation type="submission" date="2024-05" db="EMBL/GenBank/DDBJ databases">
        <title>Genome sequencing of novel strain.</title>
        <authorList>
            <person name="Ganbat D."/>
            <person name="Ganbat S."/>
            <person name="Lee S.-J."/>
        </authorList>
    </citation>
    <scope>NUCLEOTIDE SEQUENCE</scope>
    <source>
        <strain evidence="2">SMD15-11</strain>
    </source>
</reference>
<dbReference type="PANTHER" id="PTHR39569:SF1">
    <property type="entry name" value="INORGANIC TRIPHOSPHATASE"/>
    <property type="match status" value="1"/>
</dbReference>
<dbReference type="CDD" id="cd07756">
    <property type="entry name" value="CYTH-like_Pase_CHAD"/>
    <property type="match status" value="1"/>
</dbReference>
<protein>
    <submittedName>
        <fullName evidence="2">CYTH domain-containing protein</fullName>
    </submittedName>
</protein>
<evidence type="ECO:0000259" key="1">
    <source>
        <dbReference type="PROSITE" id="PS51707"/>
    </source>
</evidence>
<dbReference type="KEGG" id="tcd:AAIA72_15320"/>
<dbReference type="GO" id="GO:0046872">
    <property type="term" value="F:metal ion binding"/>
    <property type="evidence" value="ECO:0007669"/>
    <property type="project" value="TreeGrafter"/>
</dbReference>
<gene>
    <name evidence="2" type="ORF">AAIA72_15320</name>
</gene>
<dbReference type="AlphaFoldDB" id="A0AB39UVT8"/>
<feature type="domain" description="CYTH" evidence="1">
    <location>
        <begin position="2"/>
        <end position="197"/>
    </location>
</feature>
<evidence type="ECO:0000313" key="2">
    <source>
        <dbReference type="EMBL" id="XDT72148.1"/>
    </source>
</evidence>
<dbReference type="InterPro" id="IPR023577">
    <property type="entry name" value="CYTH_domain"/>
</dbReference>
<dbReference type="InterPro" id="IPR033469">
    <property type="entry name" value="CYTH-like_dom_sf"/>
</dbReference>
<organism evidence="2">
    <name type="scientific">Thermohahella caldifontis</name>
    <dbReference type="NCBI Taxonomy" id="3142973"/>
    <lineage>
        <taxon>Bacteria</taxon>
        <taxon>Pseudomonadati</taxon>
        <taxon>Pseudomonadota</taxon>
        <taxon>Gammaproteobacteria</taxon>
        <taxon>Oceanospirillales</taxon>
        <taxon>Hahellaceae</taxon>
        <taxon>Thermohahella</taxon>
    </lineage>
</organism>
<name>A0AB39UVT8_9GAMM</name>
<dbReference type="SMART" id="SM01118">
    <property type="entry name" value="CYTH"/>
    <property type="match status" value="1"/>
</dbReference>
<dbReference type="InterPro" id="IPR039013">
    <property type="entry name" value="YgiF"/>
</dbReference>
<proteinExistence type="predicted"/>
<dbReference type="PANTHER" id="PTHR39569">
    <property type="entry name" value="INORGANIC TRIPHOSPHATASE"/>
    <property type="match status" value="1"/>
</dbReference>
<dbReference type="RefSeq" id="WP_369601162.1">
    <property type="nucleotide sequence ID" value="NZ_CP154858.1"/>
</dbReference>
<sequence>MQNEVEIKLGVAGFAQPAIEDALIARLGKPDTRMLHNRYFDTPDRALWHQRMAVRLREKAGQWQMTLKGKGGQAGGLHRRQEWEWPVQSPDLDVERLVATGMLDAETVARLAPVFDTDFERKIWYVTGEDLHAEVALDSGWICAGEKREPLCELEVELMSGSAQALVAWAQTWCAVWPVWPMTASKAQRGYELASGELSGRGGMVRRAEVAFEGWSRWCTDHLLTASSRQEAWALLAREGREQARDLVDALGLNSSPARWHEDDWEQGMGTLCADILKHMVTSGI</sequence>
<dbReference type="Pfam" id="PF01928">
    <property type="entry name" value="CYTH"/>
    <property type="match status" value="1"/>
</dbReference>
<accession>A0AB39UVT8</accession>
<dbReference type="Gene3D" id="2.40.320.10">
    <property type="entry name" value="Hypothetical Protein Pfu-838710-001"/>
    <property type="match status" value="1"/>
</dbReference>
<dbReference type="GO" id="GO:0050355">
    <property type="term" value="F:inorganic triphosphate phosphatase activity"/>
    <property type="evidence" value="ECO:0007669"/>
    <property type="project" value="InterPro"/>
</dbReference>
<dbReference type="EMBL" id="CP154858">
    <property type="protein sequence ID" value="XDT72148.1"/>
    <property type="molecule type" value="Genomic_DNA"/>
</dbReference>
<dbReference type="SUPFAM" id="SSF55154">
    <property type="entry name" value="CYTH-like phosphatases"/>
    <property type="match status" value="1"/>
</dbReference>